<dbReference type="Proteomes" id="UP001345963">
    <property type="component" value="Unassembled WGS sequence"/>
</dbReference>
<comment type="caution">
    <text evidence="1">The sequence shown here is derived from an EMBL/GenBank/DDBJ whole genome shotgun (WGS) entry which is preliminary data.</text>
</comment>
<accession>A0ABU7B0M2</accession>
<gene>
    <name evidence="1" type="ORF">ATANTOWER_030013</name>
</gene>
<dbReference type="EMBL" id="JAHUTI010037434">
    <property type="protein sequence ID" value="MED6243918.1"/>
    <property type="molecule type" value="Genomic_DNA"/>
</dbReference>
<organism evidence="1 2">
    <name type="scientific">Ataeniobius toweri</name>
    <dbReference type="NCBI Taxonomy" id="208326"/>
    <lineage>
        <taxon>Eukaryota</taxon>
        <taxon>Metazoa</taxon>
        <taxon>Chordata</taxon>
        <taxon>Craniata</taxon>
        <taxon>Vertebrata</taxon>
        <taxon>Euteleostomi</taxon>
        <taxon>Actinopterygii</taxon>
        <taxon>Neopterygii</taxon>
        <taxon>Teleostei</taxon>
        <taxon>Neoteleostei</taxon>
        <taxon>Acanthomorphata</taxon>
        <taxon>Ovalentaria</taxon>
        <taxon>Atherinomorphae</taxon>
        <taxon>Cyprinodontiformes</taxon>
        <taxon>Goodeidae</taxon>
        <taxon>Ataeniobius</taxon>
    </lineage>
</organism>
<evidence type="ECO:0000313" key="1">
    <source>
        <dbReference type="EMBL" id="MED6243918.1"/>
    </source>
</evidence>
<evidence type="ECO:0000313" key="2">
    <source>
        <dbReference type="Proteomes" id="UP001345963"/>
    </source>
</evidence>
<name>A0ABU7B0M2_9TELE</name>
<reference evidence="1 2" key="1">
    <citation type="submission" date="2021-07" db="EMBL/GenBank/DDBJ databases">
        <authorList>
            <person name="Palmer J.M."/>
        </authorList>
    </citation>
    <scope>NUCLEOTIDE SEQUENCE [LARGE SCALE GENOMIC DNA]</scope>
    <source>
        <strain evidence="1 2">AT_MEX2019</strain>
        <tissue evidence="1">Muscle</tissue>
    </source>
</reference>
<keyword evidence="2" id="KW-1185">Reference proteome</keyword>
<protein>
    <submittedName>
        <fullName evidence="1">Uncharacterized protein</fullName>
    </submittedName>
</protein>
<proteinExistence type="predicted"/>
<feature type="non-terminal residue" evidence="1">
    <location>
        <position position="1"/>
    </location>
</feature>
<sequence>VNADCCLMKTGVCAAVLIPLPKAGTPSSSSASRVSRCHQPTVSWWLSMTSWMKTMFLHTKLGGWRLRPSLTNRKDATIPSTVAKRVEGLGG</sequence>